<comment type="similarity">
    <text evidence="6">Belongs to the glycosyl hydrolase 18 family. Xylanase inhibitor subfamily.</text>
</comment>
<dbReference type="OMA" id="WQQEWDK"/>
<evidence type="ECO:0000256" key="5">
    <source>
        <dbReference type="ARBA" id="ARBA00023157"/>
    </source>
</evidence>
<dbReference type="AlphaFoldDB" id="I1IJ54"/>
<dbReference type="STRING" id="15368.I1IJ54"/>
<keyword evidence="2" id="KW-0964">Secreted</keyword>
<name>I1IJ54_BRADI</name>
<dbReference type="CDD" id="cd02877">
    <property type="entry name" value="GH18_hevamine_XipI_class_III"/>
    <property type="match status" value="1"/>
</dbReference>
<dbReference type="PANTHER" id="PTHR45708:SF18">
    <property type="entry name" value="XYLANASE INHIBITOR PROTEIN 1"/>
    <property type="match status" value="1"/>
</dbReference>
<dbReference type="GO" id="GO:0004857">
    <property type="term" value="F:enzyme inhibitor activity"/>
    <property type="evidence" value="ECO:0007669"/>
    <property type="project" value="UniProtKB-ARBA"/>
</dbReference>
<dbReference type="InterPro" id="IPR017853">
    <property type="entry name" value="GH"/>
</dbReference>
<proteinExistence type="inferred from homology"/>
<dbReference type="Gramene" id="KQJ87107">
    <property type="protein sequence ID" value="KQJ87107"/>
    <property type="gene ID" value="BRADI_4g09417v3"/>
</dbReference>
<dbReference type="eggNOG" id="KOG4701">
    <property type="taxonomic scope" value="Eukaryota"/>
</dbReference>
<dbReference type="OrthoDB" id="6020543at2759"/>
<keyword evidence="4" id="KW-0611">Plant defense</keyword>
<evidence type="ECO:0000256" key="2">
    <source>
        <dbReference type="ARBA" id="ARBA00022525"/>
    </source>
</evidence>
<evidence type="ECO:0000313" key="9">
    <source>
        <dbReference type="EMBL" id="KQJ87107.1"/>
    </source>
</evidence>
<dbReference type="KEGG" id="bdi:100840859"/>
<dbReference type="Proteomes" id="UP000008810">
    <property type="component" value="Chromosome 4"/>
</dbReference>
<dbReference type="Pfam" id="PF00704">
    <property type="entry name" value="Glyco_hydro_18"/>
    <property type="match status" value="1"/>
</dbReference>
<keyword evidence="11" id="KW-1185">Reference proteome</keyword>
<evidence type="ECO:0000313" key="11">
    <source>
        <dbReference type="Proteomes" id="UP000008810"/>
    </source>
</evidence>
<evidence type="ECO:0000256" key="4">
    <source>
        <dbReference type="ARBA" id="ARBA00022821"/>
    </source>
</evidence>
<feature type="domain" description="GH18" evidence="8">
    <location>
        <begin position="32"/>
        <end position="302"/>
    </location>
</feature>
<protein>
    <recommendedName>
        <fullName evidence="8">GH18 domain-containing protein</fullName>
    </recommendedName>
</protein>
<evidence type="ECO:0000256" key="6">
    <source>
        <dbReference type="ARBA" id="ARBA00061481"/>
    </source>
</evidence>
<reference evidence="9 10" key="1">
    <citation type="journal article" date="2010" name="Nature">
        <title>Genome sequencing and analysis of the model grass Brachypodium distachyon.</title>
        <authorList>
            <consortium name="International Brachypodium Initiative"/>
        </authorList>
    </citation>
    <scope>NUCLEOTIDE SEQUENCE [LARGE SCALE GENOMIC DNA]</scope>
    <source>
        <strain evidence="9 10">Bd21</strain>
    </source>
</reference>
<dbReference type="InterPro" id="IPR001223">
    <property type="entry name" value="Glyco_hydro18_cat"/>
</dbReference>
<dbReference type="InterPro" id="IPR045321">
    <property type="entry name" value="Cts1-like"/>
</dbReference>
<dbReference type="GeneID" id="100840859"/>
<gene>
    <name evidence="10" type="primary">LOC100840859</name>
    <name evidence="9" type="ORF">BRADI_4g09417v3</name>
</gene>
<feature type="signal peptide" evidence="7">
    <location>
        <begin position="1"/>
        <end position="27"/>
    </location>
</feature>
<evidence type="ECO:0000256" key="3">
    <source>
        <dbReference type="ARBA" id="ARBA00022729"/>
    </source>
</evidence>
<accession>I1IJ54</accession>
<dbReference type="FunFam" id="3.20.20.80:FF:000044">
    <property type="entry name" value="Chitinase III C10701-rice"/>
    <property type="match status" value="1"/>
</dbReference>
<evidence type="ECO:0000256" key="1">
    <source>
        <dbReference type="ARBA" id="ARBA00004613"/>
    </source>
</evidence>
<reference evidence="9" key="2">
    <citation type="submission" date="2017-06" db="EMBL/GenBank/DDBJ databases">
        <title>WGS assembly of Brachypodium distachyon.</title>
        <authorList>
            <consortium name="The International Brachypodium Initiative"/>
            <person name="Lucas S."/>
            <person name="Harmon-Smith M."/>
            <person name="Lail K."/>
            <person name="Tice H."/>
            <person name="Grimwood J."/>
            <person name="Bruce D."/>
            <person name="Barry K."/>
            <person name="Shu S."/>
            <person name="Lindquist E."/>
            <person name="Wang M."/>
            <person name="Pitluck S."/>
            <person name="Vogel J.P."/>
            <person name="Garvin D.F."/>
            <person name="Mockler T.C."/>
            <person name="Schmutz J."/>
            <person name="Rokhsar D."/>
            <person name="Bevan M.W."/>
        </authorList>
    </citation>
    <scope>NUCLEOTIDE SEQUENCE</scope>
    <source>
        <strain evidence="9">Bd21</strain>
    </source>
</reference>
<feature type="chain" id="PRO_5014095304" description="GH18 domain-containing protein" evidence="7">
    <location>
        <begin position="28"/>
        <end position="302"/>
    </location>
</feature>
<dbReference type="EnsemblPlants" id="KQJ87107">
    <property type="protein sequence ID" value="KQJ87107"/>
    <property type="gene ID" value="BRADI_4g09417v3"/>
</dbReference>
<organism evidence="10">
    <name type="scientific">Brachypodium distachyon</name>
    <name type="common">Purple false brome</name>
    <name type="synonym">Trachynia distachya</name>
    <dbReference type="NCBI Taxonomy" id="15368"/>
    <lineage>
        <taxon>Eukaryota</taxon>
        <taxon>Viridiplantae</taxon>
        <taxon>Streptophyta</taxon>
        <taxon>Embryophyta</taxon>
        <taxon>Tracheophyta</taxon>
        <taxon>Spermatophyta</taxon>
        <taxon>Magnoliopsida</taxon>
        <taxon>Liliopsida</taxon>
        <taxon>Poales</taxon>
        <taxon>Poaceae</taxon>
        <taxon>BOP clade</taxon>
        <taxon>Pooideae</taxon>
        <taxon>Stipodae</taxon>
        <taxon>Brachypodieae</taxon>
        <taxon>Brachypodium</taxon>
    </lineage>
</organism>
<dbReference type="HOGENOM" id="CLU_007818_0_0_1"/>
<dbReference type="RefSeq" id="XP_003577211.1">
    <property type="nucleotide sequence ID" value="XM_003577163.4"/>
</dbReference>
<sequence>MALARRRPAASLIALLSIAALFTAASATGKTGQMAVFWGRNKDEGSLREACDAGTYTIVLISFLDVFGKGYYHLDISGHDVSAMNADIKHCQSKNILVFLSIGGFGSGYSVPTPKSAAAVADYLWDAYMLGSNPAVPRPFGDAFVDGIDFFLDSGSSHSYSSGEFYDELARKLYAHNKDYRGRTPVQFTLTPRCAYPPPDRRVQKVLSTGLVGRIFVRFYDDGDCAAFWQREWERWTAGHPEAQIYVGLPASEQKVGYVHPKNLFYGVIPVVQKASNYGGIMIWERFEDKRTNYSGYAITLA</sequence>
<dbReference type="PANTHER" id="PTHR45708">
    <property type="entry name" value="ENDOCHITINASE"/>
    <property type="match status" value="1"/>
</dbReference>
<dbReference type="InterPro" id="IPR050542">
    <property type="entry name" value="Glycosyl_Hydrlase18_Chitinase"/>
</dbReference>
<evidence type="ECO:0000313" key="10">
    <source>
        <dbReference type="EnsemblPlants" id="KQJ87107"/>
    </source>
</evidence>
<dbReference type="Gene3D" id="3.20.20.80">
    <property type="entry name" value="Glycosidases"/>
    <property type="match status" value="1"/>
</dbReference>
<keyword evidence="3 7" id="KW-0732">Signal</keyword>
<dbReference type="PROSITE" id="PS51910">
    <property type="entry name" value="GH18_2"/>
    <property type="match status" value="1"/>
</dbReference>
<keyword evidence="5" id="KW-1015">Disulfide bond</keyword>
<evidence type="ECO:0000256" key="7">
    <source>
        <dbReference type="SAM" id="SignalP"/>
    </source>
</evidence>
<reference evidence="10" key="3">
    <citation type="submission" date="2018-08" db="UniProtKB">
        <authorList>
            <consortium name="EnsemblPlants"/>
        </authorList>
    </citation>
    <scope>IDENTIFICATION</scope>
    <source>
        <strain evidence="10">cv. Bd21</strain>
    </source>
</reference>
<dbReference type="SUPFAM" id="SSF51445">
    <property type="entry name" value="(Trans)glycosidases"/>
    <property type="match status" value="1"/>
</dbReference>
<dbReference type="EMBL" id="CM000883">
    <property type="protein sequence ID" value="KQJ87107.1"/>
    <property type="molecule type" value="Genomic_DNA"/>
</dbReference>
<evidence type="ECO:0000259" key="8">
    <source>
        <dbReference type="PROSITE" id="PS51910"/>
    </source>
</evidence>
<dbReference type="GO" id="GO:0050832">
    <property type="term" value="P:defense response to fungus"/>
    <property type="evidence" value="ECO:0000318"/>
    <property type="project" value="GO_Central"/>
</dbReference>
<comment type="subcellular location">
    <subcellularLocation>
        <location evidence="1">Secreted</location>
    </subcellularLocation>
</comment>
<dbReference type="GO" id="GO:0005975">
    <property type="term" value="P:carbohydrate metabolic process"/>
    <property type="evidence" value="ECO:0007669"/>
    <property type="project" value="InterPro"/>
</dbReference>
<dbReference type="GO" id="GO:0005576">
    <property type="term" value="C:extracellular region"/>
    <property type="evidence" value="ECO:0000318"/>
    <property type="project" value="GO_Central"/>
</dbReference>